<gene>
    <name evidence="3" type="ordered locus">Suden_1165</name>
</gene>
<reference evidence="3 4" key="1">
    <citation type="journal article" date="2008" name="Appl. Environ. Microbiol.">
        <title>Genome of the epsilonproteobacterial chemolithoautotroph Sulfurimonas denitrificans.</title>
        <authorList>
            <person name="Sievert S.M."/>
            <person name="Scott K.M."/>
            <person name="Klotz M.G."/>
            <person name="Chain P.S.G."/>
            <person name="Hauser L.J."/>
            <person name="Hemp J."/>
            <person name="Huegler M."/>
            <person name="Land M."/>
            <person name="Lapidus A."/>
            <person name="Larimer F.W."/>
            <person name="Lucas S."/>
            <person name="Malfatti S.A."/>
            <person name="Meyer F."/>
            <person name="Paulsen I.T."/>
            <person name="Ren Q."/>
            <person name="Simon J."/>
            <person name="Bailey K."/>
            <person name="Diaz E."/>
            <person name="Fitzpatrick K.A."/>
            <person name="Glover B."/>
            <person name="Gwatney N."/>
            <person name="Korajkic A."/>
            <person name="Long A."/>
            <person name="Mobberley J.M."/>
            <person name="Pantry S.N."/>
            <person name="Pazder G."/>
            <person name="Peterson S."/>
            <person name="Quintanilla J.D."/>
            <person name="Sprinkle R."/>
            <person name="Stephens J."/>
            <person name="Thomas P."/>
            <person name="Vaughn R."/>
            <person name="Weber M.J."/>
            <person name="Wooten L.L."/>
        </authorList>
    </citation>
    <scope>NUCLEOTIDE SEQUENCE [LARGE SCALE GENOMIC DNA]</scope>
    <source>
        <strain evidence="4">ATCC 33889 / DSM 1251</strain>
    </source>
</reference>
<dbReference type="GO" id="GO:0006935">
    <property type="term" value="P:chemotaxis"/>
    <property type="evidence" value="ECO:0007669"/>
    <property type="project" value="UniProtKB-KW"/>
</dbReference>
<dbReference type="Gene3D" id="3.40.1550.10">
    <property type="entry name" value="CheC-like"/>
    <property type="match status" value="1"/>
</dbReference>
<accession>Q30RD8</accession>
<evidence type="ECO:0000313" key="4">
    <source>
        <dbReference type="Proteomes" id="UP000002714"/>
    </source>
</evidence>
<protein>
    <recommendedName>
        <fullName evidence="2">Chemotaxis phosphatase CheX-like domain-containing protein</fullName>
    </recommendedName>
</protein>
<dbReference type="STRING" id="326298.Suden_1165"/>
<dbReference type="AlphaFoldDB" id="Q30RD8"/>
<sequence length="140" mass="15880">MLNIILEASQNFCIHQIREPHVVLDYTNKMRTVIAYVDITMISGKKHRVYVGATLDFAQRVTTTLLEEDDSDEETLIDMVLELTNLIVGSAKVIAQNMPECSYTMATPCFEKIDTFDIKHNEAKTIKVGNDEMIIAIKEI</sequence>
<proteinExistence type="predicted"/>
<dbReference type="InterPro" id="IPR028976">
    <property type="entry name" value="CheC-like_sf"/>
</dbReference>
<dbReference type="InterPro" id="IPR028051">
    <property type="entry name" value="CheX-like_dom"/>
</dbReference>
<dbReference type="Proteomes" id="UP000002714">
    <property type="component" value="Chromosome"/>
</dbReference>
<dbReference type="HOGENOM" id="CLU_1831496_0_0_7"/>
<evidence type="ECO:0000313" key="3">
    <source>
        <dbReference type="EMBL" id="ABB44443.1"/>
    </source>
</evidence>
<dbReference type="KEGG" id="tdn:Suden_1165"/>
<evidence type="ECO:0000256" key="1">
    <source>
        <dbReference type="ARBA" id="ARBA00022500"/>
    </source>
</evidence>
<evidence type="ECO:0000259" key="2">
    <source>
        <dbReference type="Pfam" id="PF13690"/>
    </source>
</evidence>
<name>Q30RD8_SULDN</name>
<keyword evidence="4" id="KW-1185">Reference proteome</keyword>
<dbReference type="RefSeq" id="WP_011372795.1">
    <property type="nucleotide sequence ID" value="NC_007575.1"/>
</dbReference>
<dbReference type="EMBL" id="CP000153">
    <property type="protein sequence ID" value="ABB44443.1"/>
    <property type="molecule type" value="Genomic_DNA"/>
</dbReference>
<dbReference type="OrthoDB" id="5334472at2"/>
<keyword evidence="1" id="KW-0145">Chemotaxis</keyword>
<dbReference type="Pfam" id="PF13690">
    <property type="entry name" value="CheX"/>
    <property type="match status" value="1"/>
</dbReference>
<feature type="domain" description="Chemotaxis phosphatase CheX-like" evidence="2">
    <location>
        <begin position="47"/>
        <end position="123"/>
    </location>
</feature>
<organism evidence="3 4">
    <name type="scientific">Sulfurimonas denitrificans (strain ATCC 33889 / DSM 1251)</name>
    <name type="common">Thiomicrospira denitrificans (strain ATCC 33889 / DSM 1251)</name>
    <dbReference type="NCBI Taxonomy" id="326298"/>
    <lineage>
        <taxon>Bacteria</taxon>
        <taxon>Pseudomonadati</taxon>
        <taxon>Campylobacterota</taxon>
        <taxon>Epsilonproteobacteria</taxon>
        <taxon>Campylobacterales</taxon>
        <taxon>Sulfurimonadaceae</taxon>
        <taxon>Sulfurimonas</taxon>
    </lineage>
</organism>
<dbReference type="SUPFAM" id="SSF103039">
    <property type="entry name" value="CheC-like"/>
    <property type="match status" value="1"/>
</dbReference>